<dbReference type="EMBL" id="OD015506">
    <property type="protein sequence ID" value="CAD7417996.1"/>
    <property type="molecule type" value="Genomic_DNA"/>
</dbReference>
<evidence type="ECO:0000313" key="1">
    <source>
        <dbReference type="EMBL" id="CAD7417996.1"/>
    </source>
</evidence>
<dbReference type="AlphaFoldDB" id="A0A7R9HE17"/>
<gene>
    <name evidence="1" type="ORF">TPSB3V08_LOCUS12156</name>
</gene>
<reference evidence="1" key="1">
    <citation type="submission" date="2020-11" db="EMBL/GenBank/DDBJ databases">
        <authorList>
            <person name="Tran Van P."/>
        </authorList>
    </citation>
    <scope>NUCLEOTIDE SEQUENCE</scope>
</reference>
<proteinExistence type="predicted"/>
<organism evidence="1">
    <name type="scientific">Timema poppense</name>
    <name type="common">Walking stick</name>
    <dbReference type="NCBI Taxonomy" id="170557"/>
    <lineage>
        <taxon>Eukaryota</taxon>
        <taxon>Metazoa</taxon>
        <taxon>Ecdysozoa</taxon>
        <taxon>Arthropoda</taxon>
        <taxon>Hexapoda</taxon>
        <taxon>Insecta</taxon>
        <taxon>Pterygota</taxon>
        <taxon>Neoptera</taxon>
        <taxon>Polyneoptera</taxon>
        <taxon>Phasmatodea</taxon>
        <taxon>Timematodea</taxon>
        <taxon>Timematoidea</taxon>
        <taxon>Timematidae</taxon>
        <taxon>Timema</taxon>
    </lineage>
</organism>
<name>A0A7R9HE17_TIMPO</name>
<protein>
    <submittedName>
        <fullName evidence="1">Uncharacterized protein</fullName>
    </submittedName>
</protein>
<sequence length="68" mass="7761">MHPSHALESKGDGKSPLMRCLTGNSAMEESLRSEVLELKLKLKELTIIVEVSSAVRRFLFNRFRKESE</sequence>
<accession>A0A7R9HE17</accession>